<dbReference type="InterPro" id="IPR032710">
    <property type="entry name" value="NTF2-like_dom_sf"/>
</dbReference>
<dbReference type="Pfam" id="PF12680">
    <property type="entry name" value="SnoaL_2"/>
    <property type="match status" value="1"/>
</dbReference>
<gene>
    <name evidence="3" type="ORF">GCM10023147_16030</name>
</gene>
<feature type="region of interest" description="Disordered" evidence="1">
    <location>
        <begin position="159"/>
        <end position="178"/>
    </location>
</feature>
<evidence type="ECO:0000313" key="3">
    <source>
        <dbReference type="EMBL" id="GAA4389368.1"/>
    </source>
</evidence>
<accession>A0ABP8JE01</accession>
<dbReference type="Proteomes" id="UP001500635">
    <property type="component" value="Unassembled WGS sequence"/>
</dbReference>
<proteinExistence type="predicted"/>
<evidence type="ECO:0000313" key="4">
    <source>
        <dbReference type="Proteomes" id="UP001500635"/>
    </source>
</evidence>
<dbReference type="EMBL" id="BAABFR010000018">
    <property type="protein sequence ID" value="GAA4389368.1"/>
    <property type="molecule type" value="Genomic_DNA"/>
</dbReference>
<dbReference type="Gene3D" id="3.10.450.50">
    <property type="match status" value="1"/>
</dbReference>
<feature type="domain" description="SnoaL-like" evidence="2">
    <location>
        <begin position="59"/>
        <end position="141"/>
    </location>
</feature>
<dbReference type="InterPro" id="IPR037401">
    <property type="entry name" value="SnoaL-like"/>
</dbReference>
<organism evidence="3 4">
    <name type="scientific">Tsukamurella soli</name>
    <dbReference type="NCBI Taxonomy" id="644556"/>
    <lineage>
        <taxon>Bacteria</taxon>
        <taxon>Bacillati</taxon>
        <taxon>Actinomycetota</taxon>
        <taxon>Actinomycetes</taxon>
        <taxon>Mycobacteriales</taxon>
        <taxon>Tsukamurellaceae</taxon>
        <taxon>Tsukamurella</taxon>
    </lineage>
</organism>
<comment type="caution">
    <text evidence="3">The sequence shown here is derived from an EMBL/GenBank/DDBJ whole genome shotgun (WGS) entry which is preliminary data.</text>
</comment>
<name>A0ABP8JE01_9ACTN</name>
<sequence>MFEFGSRYGRCRTCAQQGSGKRLAGAAQARDHPRMHHDDPRSPRPPALDVTSARDFADSWLAAWNAHDLDTILAHFTDDARFTSPVAATLLPDTGGVLVGKAAIREYWTVGLERIPDLRFEIVAVYTGVDTVVINYRNHAGGLVCEVLRMQTDEAGPRVVRGDGTYPTDDAAAASGVD</sequence>
<evidence type="ECO:0000259" key="2">
    <source>
        <dbReference type="Pfam" id="PF12680"/>
    </source>
</evidence>
<evidence type="ECO:0000256" key="1">
    <source>
        <dbReference type="SAM" id="MobiDB-lite"/>
    </source>
</evidence>
<feature type="region of interest" description="Disordered" evidence="1">
    <location>
        <begin position="19"/>
        <end position="49"/>
    </location>
</feature>
<protein>
    <recommendedName>
        <fullName evidence="2">SnoaL-like domain-containing protein</fullName>
    </recommendedName>
</protein>
<feature type="compositionally biased region" description="Basic and acidic residues" evidence="1">
    <location>
        <begin position="29"/>
        <end position="42"/>
    </location>
</feature>
<reference evidence="4" key="1">
    <citation type="journal article" date="2019" name="Int. J. Syst. Evol. Microbiol.">
        <title>The Global Catalogue of Microorganisms (GCM) 10K type strain sequencing project: providing services to taxonomists for standard genome sequencing and annotation.</title>
        <authorList>
            <consortium name="The Broad Institute Genomics Platform"/>
            <consortium name="The Broad Institute Genome Sequencing Center for Infectious Disease"/>
            <person name="Wu L."/>
            <person name="Ma J."/>
        </authorList>
    </citation>
    <scope>NUCLEOTIDE SEQUENCE [LARGE SCALE GENOMIC DNA]</scope>
    <source>
        <strain evidence="4">JCM 17688</strain>
    </source>
</reference>
<keyword evidence="4" id="KW-1185">Reference proteome</keyword>
<dbReference type="SUPFAM" id="SSF54427">
    <property type="entry name" value="NTF2-like"/>
    <property type="match status" value="1"/>
</dbReference>